<evidence type="ECO:0000313" key="9">
    <source>
        <dbReference type="Proteomes" id="UP001620460"/>
    </source>
</evidence>
<keyword evidence="2" id="KW-1003">Cell membrane</keyword>
<protein>
    <submittedName>
        <fullName evidence="8">MASE1 domain-containing protein</fullName>
    </submittedName>
</protein>
<comment type="subcellular location">
    <subcellularLocation>
        <location evidence="1">Cell membrane</location>
        <topology evidence="1">Multi-pass membrane protein</topology>
    </subcellularLocation>
</comment>
<evidence type="ECO:0000256" key="4">
    <source>
        <dbReference type="ARBA" id="ARBA00022989"/>
    </source>
</evidence>
<keyword evidence="3 6" id="KW-0812">Transmembrane</keyword>
<evidence type="ECO:0000256" key="2">
    <source>
        <dbReference type="ARBA" id="ARBA00022475"/>
    </source>
</evidence>
<evidence type="ECO:0000259" key="7">
    <source>
        <dbReference type="Pfam" id="PF05231"/>
    </source>
</evidence>
<evidence type="ECO:0000313" key="8">
    <source>
        <dbReference type="EMBL" id="MFK2903840.1"/>
    </source>
</evidence>
<feature type="transmembrane region" description="Helical" evidence="6">
    <location>
        <begin position="148"/>
        <end position="166"/>
    </location>
</feature>
<keyword evidence="4 6" id="KW-1133">Transmembrane helix</keyword>
<dbReference type="Proteomes" id="UP001620460">
    <property type="component" value="Unassembled WGS sequence"/>
</dbReference>
<reference evidence="8 9" key="1">
    <citation type="submission" date="2020-10" db="EMBL/GenBank/DDBJ databases">
        <title>Phylogeny of dyella-like bacteria.</title>
        <authorList>
            <person name="Fu J."/>
        </authorList>
    </citation>
    <scope>NUCLEOTIDE SEQUENCE [LARGE SCALE GENOMIC DNA]</scope>
    <source>
        <strain evidence="8 9">Gsoil3046</strain>
    </source>
</reference>
<feature type="transmembrane region" description="Helical" evidence="6">
    <location>
        <begin position="108"/>
        <end position="128"/>
    </location>
</feature>
<dbReference type="Pfam" id="PF05231">
    <property type="entry name" value="MASE1"/>
    <property type="match status" value="1"/>
</dbReference>
<evidence type="ECO:0000256" key="6">
    <source>
        <dbReference type="SAM" id="Phobius"/>
    </source>
</evidence>
<sequence>MSKHVAVALGYALGFMLLREVSFSHWVLFAGLRFCALLLAPYKYWPALVVGELGPAAYTSFSCIEVYGLAWSALAAVPPIILGMPLVWWGRSRLDVLPKNGSVNIRSLLLCTLAAAIVWSFFNLAVLSLAKLPANAPALAYPSILGRWFVGNFLGVLTIAPLVLSLRELSVRRSGSTAIRSVFDTGLLGTGGVVLASLAALAMVGHFASSEGLRQSARMAMFLPVVWLALKHGWHGAAIGGTFASIGVVVTMPAIADTDTMQAQVFIAFAITTMLLLGERIASLDYNGRKEQQELRSAMVLAQRNMYLGELHLRQTSEALEHVREAVQGTYGQLLTRLQHLLPDQDETNYRKKVAVTQQQLFRLADSLNPVVWRSEGLAAALRQGSIARALSECGVDYWCGIRDRGLDGISDTLSIAAYRLVCDAIFDLCKDHPVSSVSLALKAGRGNQGRRWLMVSITASRLGDVRLLHSAELALRLSSSGLGIEAVRDRVSTFSGRLKYRQFDDHARISIIMYDPQP</sequence>
<feature type="transmembrane region" description="Helical" evidence="6">
    <location>
        <begin position="237"/>
        <end position="256"/>
    </location>
</feature>
<accession>A0ABW8JRT8</accession>
<comment type="caution">
    <text evidence="8">The sequence shown here is derived from an EMBL/GenBank/DDBJ whole genome shotgun (WGS) entry which is preliminary data.</text>
</comment>
<dbReference type="RefSeq" id="WP_404631755.1">
    <property type="nucleotide sequence ID" value="NZ_JADIKM010000002.1"/>
</dbReference>
<keyword evidence="9" id="KW-1185">Reference proteome</keyword>
<feature type="domain" description="MASE1" evidence="7">
    <location>
        <begin position="5"/>
        <end position="279"/>
    </location>
</feature>
<keyword evidence="5 6" id="KW-0472">Membrane</keyword>
<dbReference type="InterPro" id="IPR007895">
    <property type="entry name" value="MASE1"/>
</dbReference>
<proteinExistence type="predicted"/>
<gene>
    <name evidence="8" type="ORF">ISP17_07685</name>
</gene>
<organism evidence="8 9">
    <name type="scientific">Dyella ginsengisoli</name>
    <dbReference type="NCBI Taxonomy" id="363848"/>
    <lineage>
        <taxon>Bacteria</taxon>
        <taxon>Pseudomonadati</taxon>
        <taxon>Pseudomonadota</taxon>
        <taxon>Gammaproteobacteria</taxon>
        <taxon>Lysobacterales</taxon>
        <taxon>Rhodanobacteraceae</taxon>
        <taxon>Dyella</taxon>
    </lineage>
</organism>
<evidence type="ECO:0000256" key="1">
    <source>
        <dbReference type="ARBA" id="ARBA00004651"/>
    </source>
</evidence>
<name>A0ABW8JRT8_9GAMM</name>
<evidence type="ECO:0000256" key="5">
    <source>
        <dbReference type="ARBA" id="ARBA00023136"/>
    </source>
</evidence>
<feature type="transmembrane region" description="Helical" evidence="6">
    <location>
        <begin position="187"/>
        <end position="207"/>
    </location>
</feature>
<dbReference type="EMBL" id="JADIKM010000002">
    <property type="protein sequence ID" value="MFK2903840.1"/>
    <property type="molecule type" value="Genomic_DNA"/>
</dbReference>
<feature type="transmembrane region" description="Helical" evidence="6">
    <location>
        <begin position="262"/>
        <end position="282"/>
    </location>
</feature>
<evidence type="ECO:0000256" key="3">
    <source>
        <dbReference type="ARBA" id="ARBA00022692"/>
    </source>
</evidence>
<feature type="transmembrane region" description="Helical" evidence="6">
    <location>
        <begin position="64"/>
        <end position="88"/>
    </location>
</feature>